<protein>
    <submittedName>
        <fullName evidence="1">Uncharacterized protein</fullName>
    </submittedName>
</protein>
<comment type="caution">
    <text evidence="1">The sequence shown here is derived from an EMBL/GenBank/DDBJ whole genome shotgun (WGS) entry which is preliminary data.</text>
</comment>
<keyword evidence="2" id="KW-1185">Reference proteome</keyword>
<proteinExistence type="predicted"/>
<name>A0ACC1R8V0_9HYPO</name>
<accession>A0ACC1R8V0</accession>
<reference evidence="1" key="1">
    <citation type="submission" date="2022-08" db="EMBL/GenBank/DDBJ databases">
        <title>Genome Sequence of Fusarium decemcellulare.</title>
        <authorList>
            <person name="Buettner E."/>
        </authorList>
    </citation>
    <scope>NUCLEOTIDE SEQUENCE</scope>
    <source>
        <strain evidence="1">Babe19</strain>
    </source>
</reference>
<dbReference type="EMBL" id="JANRMS010005654">
    <property type="protein sequence ID" value="KAJ3501385.1"/>
    <property type="molecule type" value="Genomic_DNA"/>
</dbReference>
<sequence length="127" mass="14322">MRRSNLVLLAAIQLAGARSPGFNIHEDLLTYPQFEVVFSDDYISEKDANSLLEQSSQHPTYSADFAQSTLEQVREADERDNDEANEQTGPSHTYELMKLPPNQYLCSIPRYTTPGTREQDGKRIGQG</sequence>
<evidence type="ECO:0000313" key="1">
    <source>
        <dbReference type="EMBL" id="KAJ3501385.1"/>
    </source>
</evidence>
<evidence type="ECO:0000313" key="2">
    <source>
        <dbReference type="Proteomes" id="UP001148629"/>
    </source>
</evidence>
<organism evidence="1 2">
    <name type="scientific">Fusarium decemcellulare</name>
    <dbReference type="NCBI Taxonomy" id="57161"/>
    <lineage>
        <taxon>Eukaryota</taxon>
        <taxon>Fungi</taxon>
        <taxon>Dikarya</taxon>
        <taxon>Ascomycota</taxon>
        <taxon>Pezizomycotina</taxon>
        <taxon>Sordariomycetes</taxon>
        <taxon>Hypocreomycetidae</taxon>
        <taxon>Hypocreales</taxon>
        <taxon>Nectriaceae</taxon>
        <taxon>Fusarium</taxon>
        <taxon>Fusarium decemcellulare species complex</taxon>
    </lineage>
</organism>
<gene>
    <name evidence="1" type="ORF">NM208_g16947</name>
</gene>
<dbReference type="Proteomes" id="UP001148629">
    <property type="component" value="Unassembled WGS sequence"/>
</dbReference>